<dbReference type="RefSeq" id="WP_203626762.1">
    <property type="nucleotide sequence ID" value="NZ_BOLQ01000008.1"/>
</dbReference>
<evidence type="ECO:0000313" key="4">
    <source>
        <dbReference type="Proteomes" id="UP001597196"/>
    </source>
</evidence>
<accession>A0ABW4CHX4</accession>
<dbReference type="InterPro" id="IPR027994">
    <property type="entry name" value="WxL_dom"/>
</dbReference>
<proteinExistence type="predicted"/>
<evidence type="ECO:0000259" key="2">
    <source>
        <dbReference type="Pfam" id="PF13731"/>
    </source>
</evidence>
<sequence>MKHSWGVRLTVGAGLLLAAAGPVLPVLAADGNGPGVVDNNIAGALIGAGFVVGSDGTATANSTVNIQIDPGTLSLDAVPDLKFEKVSIADLVKKDVDAKLTLGTDITDKGTFDGNDTGQIAVSDYRGTNTGWNLSASLGTFADLTVTNLSLEGAVDTANIVAGEFADKPLTPGSGATSVINAPIEKGAGDTILQLSGGTLALPKDPSAKKGLHQATITWTLSQEPETTTP</sequence>
<keyword evidence="4" id="KW-1185">Reference proteome</keyword>
<gene>
    <name evidence="3" type="ORF">ACFQ4P_05035</name>
</gene>
<feature type="domain" description="WxL" evidence="2">
    <location>
        <begin position="69"/>
        <end position="225"/>
    </location>
</feature>
<feature type="signal peptide" evidence="1">
    <location>
        <begin position="1"/>
        <end position="28"/>
    </location>
</feature>
<keyword evidence="1" id="KW-0732">Signal</keyword>
<name>A0ABW4CHX4_9LACO</name>
<dbReference type="EMBL" id="JBHTOC010000006">
    <property type="protein sequence ID" value="MFD1429609.1"/>
    <property type="molecule type" value="Genomic_DNA"/>
</dbReference>
<evidence type="ECO:0000256" key="1">
    <source>
        <dbReference type="SAM" id="SignalP"/>
    </source>
</evidence>
<dbReference type="Proteomes" id="UP001597196">
    <property type="component" value="Unassembled WGS sequence"/>
</dbReference>
<comment type="caution">
    <text evidence="3">The sequence shown here is derived from an EMBL/GenBank/DDBJ whole genome shotgun (WGS) entry which is preliminary data.</text>
</comment>
<evidence type="ECO:0000313" key="3">
    <source>
        <dbReference type="EMBL" id="MFD1429609.1"/>
    </source>
</evidence>
<dbReference type="Pfam" id="PF13731">
    <property type="entry name" value="WxL"/>
    <property type="match status" value="1"/>
</dbReference>
<reference evidence="4" key="1">
    <citation type="journal article" date="2019" name="Int. J. Syst. Evol. Microbiol.">
        <title>The Global Catalogue of Microorganisms (GCM) 10K type strain sequencing project: providing services to taxonomists for standard genome sequencing and annotation.</title>
        <authorList>
            <consortium name="The Broad Institute Genomics Platform"/>
            <consortium name="The Broad Institute Genome Sequencing Center for Infectious Disease"/>
            <person name="Wu L."/>
            <person name="Ma J."/>
        </authorList>
    </citation>
    <scope>NUCLEOTIDE SEQUENCE [LARGE SCALE GENOMIC DNA]</scope>
    <source>
        <strain evidence="4">CCM 8980</strain>
    </source>
</reference>
<protein>
    <submittedName>
        <fullName evidence="3">WxL domain-containing protein</fullName>
    </submittedName>
</protein>
<organism evidence="3 4">
    <name type="scientific">Lacticaseibacillus mingshuiensis</name>
    <dbReference type="NCBI Taxonomy" id="2799574"/>
    <lineage>
        <taxon>Bacteria</taxon>
        <taxon>Bacillati</taxon>
        <taxon>Bacillota</taxon>
        <taxon>Bacilli</taxon>
        <taxon>Lactobacillales</taxon>
        <taxon>Lactobacillaceae</taxon>
        <taxon>Lacticaseibacillus</taxon>
    </lineage>
</organism>
<feature type="chain" id="PRO_5046047340" evidence="1">
    <location>
        <begin position="29"/>
        <end position="230"/>
    </location>
</feature>